<dbReference type="Pfam" id="PF13520">
    <property type="entry name" value="AA_permease_2"/>
    <property type="match status" value="1"/>
</dbReference>
<feature type="transmembrane region" description="Helical" evidence="5">
    <location>
        <begin position="271"/>
        <end position="288"/>
    </location>
</feature>
<feature type="transmembrane region" description="Helical" evidence="5">
    <location>
        <begin position="476"/>
        <end position="495"/>
    </location>
</feature>
<keyword evidence="2 5" id="KW-0812">Transmembrane</keyword>
<dbReference type="GO" id="GO:0016020">
    <property type="term" value="C:membrane"/>
    <property type="evidence" value="ECO:0007669"/>
    <property type="project" value="UniProtKB-SubCell"/>
</dbReference>
<feature type="transmembrane region" description="Helical" evidence="5">
    <location>
        <begin position="73"/>
        <end position="91"/>
    </location>
</feature>
<feature type="transmembrane region" description="Helical" evidence="5">
    <location>
        <begin position="390"/>
        <end position="407"/>
    </location>
</feature>
<evidence type="ECO:0000256" key="1">
    <source>
        <dbReference type="ARBA" id="ARBA00004141"/>
    </source>
</evidence>
<dbReference type="Pfam" id="PF13906">
    <property type="entry name" value="AA_permease_C"/>
    <property type="match status" value="1"/>
</dbReference>
<comment type="subcellular location">
    <subcellularLocation>
        <location evidence="1">Membrane</location>
        <topology evidence="1">Multi-pass membrane protein</topology>
    </subcellularLocation>
</comment>
<dbReference type="InterPro" id="IPR029485">
    <property type="entry name" value="CAT_C"/>
</dbReference>
<evidence type="ECO:0000313" key="7">
    <source>
        <dbReference type="EMBL" id="KAE9047794.1"/>
    </source>
</evidence>
<feature type="transmembrane region" description="Helical" evidence="5">
    <location>
        <begin position="40"/>
        <end position="61"/>
    </location>
</feature>
<name>A0A6A3NX57_9STRA</name>
<feature type="transmembrane region" description="Helical" evidence="5">
    <location>
        <begin position="359"/>
        <end position="378"/>
    </location>
</feature>
<reference evidence="7 8" key="1">
    <citation type="submission" date="2018-09" db="EMBL/GenBank/DDBJ databases">
        <title>Genomic investigation of the strawberry pathogen Phytophthora fragariae indicates pathogenicity is determined by transcriptional variation in three key races.</title>
        <authorList>
            <person name="Adams T.M."/>
            <person name="Armitage A.D."/>
            <person name="Sobczyk M.K."/>
            <person name="Bates H.J."/>
            <person name="Dunwell J.M."/>
            <person name="Nellist C.F."/>
            <person name="Harrison R.J."/>
        </authorList>
    </citation>
    <scope>NUCLEOTIDE SEQUENCE [LARGE SCALE GENOMIC DNA]</scope>
    <source>
        <strain evidence="7 8">SCRP249</strain>
    </source>
</reference>
<feature type="domain" description="Cationic amino acid transporter C-terminal" evidence="6">
    <location>
        <begin position="450"/>
        <end position="499"/>
    </location>
</feature>
<dbReference type="EMBL" id="QXFV01000159">
    <property type="protein sequence ID" value="KAE9047794.1"/>
    <property type="molecule type" value="Genomic_DNA"/>
</dbReference>
<proteinExistence type="predicted"/>
<organism evidence="7 8">
    <name type="scientific">Phytophthora rubi</name>
    <dbReference type="NCBI Taxonomy" id="129364"/>
    <lineage>
        <taxon>Eukaryota</taxon>
        <taxon>Sar</taxon>
        <taxon>Stramenopiles</taxon>
        <taxon>Oomycota</taxon>
        <taxon>Peronosporomycetes</taxon>
        <taxon>Peronosporales</taxon>
        <taxon>Peronosporaceae</taxon>
        <taxon>Phytophthora</taxon>
    </lineage>
</organism>
<protein>
    <recommendedName>
        <fullName evidence="6">Cationic amino acid transporter C-terminal domain-containing protein</fullName>
    </recommendedName>
</protein>
<feature type="transmembrane region" description="Helical" evidence="5">
    <location>
        <begin position="294"/>
        <end position="312"/>
    </location>
</feature>
<dbReference type="GO" id="GO:0015171">
    <property type="term" value="F:amino acid transmembrane transporter activity"/>
    <property type="evidence" value="ECO:0007669"/>
    <property type="project" value="TreeGrafter"/>
</dbReference>
<dbReference type="Proteomes" id="UP000429607">
    <property type="component" value="Unassembled WGS sequence"/>
</dbReference>
<comment type="caution">
    <text evidence="7">The sequence shown here is derived from an EMBL/GenBank/DDBJ whole genome shotgun (WGS) entry which is preliminary data.</text>
</comment>
<keyword evidence="4 5" id="KW-0472">Membrane</keyword>
<dbReference type="Gene3D" id="1.20.1740.10">
    <property type="entry name" value="Amino acid/polyamine transporter I"/>
    <property type="match status" value="1"/>
</dbReference>
<feature type="transmembrane region" description="Helical" evidence="5">
    <location>
        <begin position="231"/>
        <end position="250"/>
    </location>
</feature>
<dbReference type="AlphaFoldDB" id="A0A6A3NX57"/>
<evidence type="ECO:0000259" key="6">
    <source>
        <dbReference type="Pfam" id="PF13906"/>
    </source>
</evidence>
<accession>A0A6A3NX57</accession>
<feature type="transmembrane region" description="Helical" evidence="5">
    <location>
        <begin position="194"/>
        <end position="211"/>
    </location>
</feature>
<evidence type="ECO:0000256" key="3">
    <source>
        <dbReference type="ARBA" id="ARBA00022989"/>
    </source>
</evidence>
<feature type="transmembrane region" description="Helical" evidence="5">
    <location>
        <begin position="162"/>
        <end position="182"/>
    </location>
</feature>
<evidence type="ECO:0000313" key="8">
    <source>
        <dbReference type="Proteomes" id="UP000429607"/>
    </source>
</evidence>
<feature type="transmembrane region" description="Helical" evidence="5">
    <location>
        <begin position="333"/>
        <end position="353"/>
    </location>
</feature>
<sequence length="546" mass="58705">MDKSVTSSKAPLLERMMRRKPMQVIQAEENSQDLPRSLSLFDLICIGIGGTVGSGIFSTAASIVSDTAGPSAVVSWLIGGLVCCMNALAYMELTTRVPSSGSTFAYAYHAIGEMPAVVAGWLLTLEYAVSGAGVARSWAQKVEDWVVLEYPNASVHWLNMEYANVLSALIQALCVVVLLAGVRFGKLFVNGFTILKMFVVVFIIIAGFCAIDPDNLSPLVPARAENSSGDMAYGTQGIITGATQAFFGYIGFDEVCCLAAEAKNPKKVMPVAVLSVVTGTAVLARAIVRAGETVTMPVVVLIAFLAQPRLNYALACDGLMPEIFAKVDAKGNLFVNTLITGVFFTLVAFIVPFVTLWDIVNFGILVSFVMSNSSLMMIRMSEQSPQTAPKYIGSSVVLALMTAFFYQQGYVTHDSTVCLVIAIICLVATFVMTIVMGIKCPQSANDPLYFSAPLVPYIPMICILADFYLVAQISNLGLILGVAWVFLGVLSYFAYGQQHAASQNGWAELLQYHLPSTHSAGDDSYVGTRPSLNEVRPSMNSMVKDN</sequence>
<dbReference type="PANTHER" id="PTHR43243">
    <property type="entry name" value="INNER MEMBRANE TRANSPORTER YGJI-RELATED"/>
    <property type="match status" value="1"/>
</dbReference>
<evidence type="ECO:0000256" key="2">
    <source>
        <dbReference type="ARBA" id="ARBA00022692"/>
    </source>
</evidence>
<keyword evidence="3 5" id="KW-1133">Transmembrane helix</keyword>
<dbReference type="InterPro" id="IPR002293">
    <property type="entry name" value="AA/rel_permease1"/>
</dbReference>
<gene>
    <name evidence="7" type="ORF">PR001_g4070</name>
</gene>
<evidence type="ECO:0000256" key="4">
    <source>
        <dbReference type="ARBA" id="ARBA00023136"/>
    </source>
</evidence>
<dbReference type="PANTHER" id="PTHR43243:SF82">
    <property type="entry name" value="CATIONIC AMINO ACID TRANSPORTER C-TERMINAL DOMAIN-CONTAINING PROTEIN"/>
    <property type="match status" value="1"/>
</dbReference>
<feature type="transmembrane region" description="Helical" evidence="5">
    <location>
        <begin position="419"/>
        <end position="438"/>
    </location>
</feature>
<feature type="transmembrane region" description="Helical" evidence="5">
    <location>
        <begin position="450"/>
        <end position="470"/>
    </location>
</feature>
<evidence type="ECO:0000256" key="5">
    <source>
        <dbReference type="SAM" id="Phobius"/>
    </source>
</evidence>